<organism evidence="1">
    <name type="scientific">freshwater metagenome</name>
    <dbReference type="NCBI Taxonomy" id="449393"/>
    <lineage>
        <taxon>unclassified sequences</taxon>
        <taxon>metagenomes</taxon>
        <taxon>ecological metagenomes</taxon>
    </lineage>
</organism>
<evidence type="ECO:0000313" key="1">
    <source>
        <dbReference type="EMBL" id="CAB4779188.1"/>
    </source>
</evidence>
<protein>
    <submittedName>
        <fullName evidence="1">Unannotated protein</fullName>
    </submittedName>
</protein>
<proteinExistence type="predicted"/>
<name>A0A6J6W876_9ZZZZ</name>
<accession>A0A6J6W876</accession>
<reference evidence="1" key="1">
    <citation type="submission" date="2020-05" db="EMBL/GenBank/DDBJ databases">
        <authorList>
            <person name="Chiriac C."/>
            <person name="Salcher M."/>
            <person name="Ghai R."/>
            <person name="Kavagutti S V."/>
        </authorList>
    </citation>
    <scope>NUCLEOTIDE SEQUENCE</scope>
</reference>
<sequence length="58" mass="6286">MVGVLAIVTAVLTHLESFAVIDLALNCDVVTSFALSAFEGDLHPLVISWHVSLRSIFF</sequence>
<dbReference type="EMBL" id="CAEZZV010000082">
    <property type="protein sequence ID" value="CAB4779188.1"/>
    <property type="molecule type" value="Genomic_DNA"/>
</dbReference>
<dbReference type="AlphaFoldDB" id="A0A6J6W876"/>
<gene>
    <name evidence="1" type="ORF">UFOPK2921_00748</name>
</gene>